<evidence type="ECO:0000256" key="6">
    <source>
        <dbReference type="RuleBase" id="RU003925"/>
    </source>
</evidence>
<reference evidence="7" key="1">
    <citation type="submission" date="2019-03" db="EMBL/GenBank/DDBJ databases">
        <title>Long read genome sequence of the mycoparasitic Pythium oligandrum ATCC 38472 isolated from sugarbeet rhizosphere.</title>
        <authorList>
            <person name="Gaulin E."/>
        </authorList>
    </citation>
    <scope>NUCLEOTIDE SEQUENCE</scope>
    <source>
        <strain evidence="7">ATCC 38472_TT</strain>
    </source>
</reference>
<dbReference type="EMBL" id="SPLM01000109">
    <property type="protein sequence ID" value="TMW59906.1"/>
    <property type="molecule type" value="Genomic_DNA"/>
</dbReference>
<feature type="binding site" evidence="4">
    <location>
        <position position="76"/>
    </location>
    <ligand>
        <name>GTP</name>
        <dbReference type="ChEBI" id="CHEBI:37565"/>
    </ligand>
</feature>
<dbReference type="SMART" id="SM00178">
    <property type="entry name" value="SAR"/>
    <property type="match status" value="1"/>
</dbReference>
<evidence type="ECO:0000256" key="2">
    <source>
        <dbReference type="ARBA" id="ARBA00022741"/>
    </source>
</evidence>
<feature type="binding site" evidence="5">
    <location>
        <position position="54"/>
    </location>
    <ligand>
        <name>Mg(2+)</name>
        <dbReference type="ChEBI" id="CHEBI:18420"/>
    </ligand>
</feature>
<keyword evidence="3 4" id="KW-0342">GTP-binding</keyword>
<dbReference type="GO" id="GO:0046872">
    <property type="term" value="F:metal ion binding"/>
    <property type="evidence" value="ECO:0007669"/>
    <property type="project" value="UniProtKB-KW"/>
</dbReference>
<dbReference type="SUPFAM" id="SSF52540">
    <property type="entry name" value="P-loop containing nucleoside triphosphate hydrolases"/>
    <property type="match status" value="1"/>
</dbReference>
<dbReference type="SMART" id="SM00177">
    <property type="entry name" value="ARF"/>
    <property type="match status" value="1"/>
</dbReference>
<dbReference type="PRINTS" id="PR00328">
    <property type="entry name" value="SAR1GTPBP"/>
</dbReference>
<evidence type="ECO:0000256" key="5">
    <source>
        <dbReference type="PIRSR" id="PIRSR606689-2"/>
    </source>
</evidence>
<dbReference type="OrthoDB" id="2011769at2759"/>
<keyword evidence="2 4" id="KW-0547">Nucleotide-binding</keyword>
<feature type="binding site" evidence="4">
    <location>
        <begin position="30"/>
        <end position="37"/>
    </location>
    <ligand>
        <name>GTP</name>
        <dbReference type="ChEBI" id="CHEBI:37565"/>
    </ligand>
</feature>
<evidence type="ECO:0000256" key="4">
    <source>
        <dbReference type="PIRSR" id="PIRSR606689-1"/>
    </source>
</evidence>
<dbReference type="InterPro" id="IPR006689">
    <property type="entry name" value="Small_GTPase_ARF/SAR"/>
</dbReference>
<evidence type="ECO:0000313" key="8">
    <source>
        <dbReference type="Proteomes" id="UP000794436"/>
    </source>
</evidence>
<proteinExistence type="inferred from homology"/>
<dbReference type="GO" id="GO:0005525">
    <property type="term" value="F:GTP binding"/>
    <property type="evidence" value="ECO:0007669"/>
    <property type="project" value="UniProtKB-KW"/>
</dbReference>
<keyword evidence="5" id="KW-0460">Magnesium</keyword>
<protein>
    <recommendedName>
        <fullName evidence="9">ADP-ribosylation factor</fullName>
    </recommendedName>
</protein>
<dbReference type="PROSITE" id="PS51417">
    <property type="entry name" value="ARF"/>
    <property type="match status" value="1"/>
</dbReference>
<dbReference type="FunFam" id="3.40.50.300:FF:000412">
    <property type="entry name" value="ADP-ribosylation factor 1"/>
    <property type="match status" value="1"/>
</dbReference>
<keyword evidence="5" id="KW-0479">Metal-binding</keyword>
<dbReference type="GO" id="GO:0030010">
    <property type="term" value="P:establishment of cell polarity"/>
    <property type="evidence" value="ECO:0007669"/>
    <property type="project" value="UniProtKB-ARBA"/>
</dbReference>
<dbReference type="Pfam" id="PF00025">
    <property type="entry name" value="Arf"/>
    <property type="match status" value="1"/>
</dbReference>
<feature type="binding site" evidence="4">
    <location>
        <begin position="132"/>
        <end position="135"/>
    </location>
    <ligand>
        <name>GTP</name>
        <dbReference type="ChEBI" id="CHEBI:37565"/>
    </ligand>
</feature>
<feature type="binding site" evidence="5">
    <location>
        <position position="37"/>
    </location>
    <ligand>
        <name>Mg(2+)</name>
        <dbReference type="ChEBI" id="CHEBI:18420"/>
    </ligand>
</feature>
<dbReference type="InterPro" id="IPR024156">
    <property type="entry name" value="Small_GTPase_ARF"/>
</dbReference>
<keyword evidence="8" id="KW-1185">Reference proteome</keyword>
<dbReference type="NCBIfam" id="TIGR00231">
    <property type="entry name" value="small_GTP"/>
    <property type="match status" value="1"/>
</dbReference>
<evidence type="ECO:0000256" key="3">
    <source>
        <dbReference type="ARBA" id="ARBA00023134"/>
    </source>
</evidence>
<evidence type="ECO:0008006" key="9">
    <source>
        <dbReference type="Google" id="ProtNLM"/>
    </source>
</evidence>
<comment type="similarity">
    <text evidence="1 6">Belongs to the small GTPase superfamily. Arf family.</text>
</comment>
<name>A0A8K1CBH6_PYTOL</name>
<dbReference type="InterPro" id="IPR027417">
    <property type="entry name" value="P-loop_NTPase"/>
</dbReference>
<dbReference type="CDD" id="cd00878">
    <property type="entry name" value="Arf_Arl"/>
    <property type="match status" value="1"/>
</dbReference>
<dbReference type="GO" id="GO:0003924">
    <property type="term" value="F:GTPase activity"/>
    <property type="evidence" value="ECO:0007669"/>
    <property type="project" value="InterPro"/>
</dbReference>
<evidence type="ECO:0000256" key="1">
    <source>
        <dbReference type="ARBA" id="ARBA00010290"/>
    </source>
</evidence>
<gene>
    <name evidence="7" type="ORF">Poli38472_004975</name>
</gene>
<dbReference type="Gene3D" id="3.40.50.300">
    <property type="entry name" value="P-loop containing nucleotide triphosphate hydrolases"/>
    <property type="match status" value="1"/>
</dbReference>
<dbReference type="PANTHER" id="PTHR11711">
    <property type="entry name" value="ADP RIBOSYLATION FACTOR-RELATED"/>
    <property type="match status" value="1"/>
</dbReference>
<evidence type="ECO:0000313" key="7">
    <source>
        <dbReference type="EMBL" id="TMW59906.1"/>
    </source>
</evidence>
<dbReference type="Proteomes" id="UP000794436">
    <property type="component" value="Unassembled WGS sequence"/>
</dbReference>
<comment type="caution">
    <text evidence="7">The sequence shown here is derived from an EMBL/GenBank/DDBJ whole genome shotgun (WGS) entry which is preliminary data.</text>
</comment>
<dbReference type="InterPro" id="IPR005225">
    <property type="entry name" value="Small_GTP-bd"/>
</dbReference>
<accession>A0A8K1CBH6</accession>
<organism evidence="7 8">
    <name type="scientific">Pythium oligandrum</name>
    <name type="common">Mycoparasitic fungus</name>
    <dbReference type="NCBI Taxonomy" id="41045"/>
    <lineage>
        <taxon>Eukaryota</taxon>
        <taxon>Sar</taxon>
        <taxon>Stramenopiles</taxon>
        <taxon>Oomycota</taxon>
        <taxon>Peronosporomycetes</taxon>
        <taxon>Pythiales</taxon>
        <taxon>Pythiaceae</taxon>
        <taxon>Pythium</taxon>
    </lineage>
</organism>
<sequence length="209" mass="23555">MGAVFSTYLRSLYARWMRFRHRKSKILILGIDAAGKTTLLYQLKLGESVRTIATVGFNVETFEHHNISFTAWDVGGSAGLRPLWRHYFQETDAVVFVVDSADRERMNEAKEALHGILNDSTLVNAKLLVYANKQDLPNAMTPQEVTQELELDELMKRRAERGSNGSSIVYHVQPAVATKGTGLVEGLDWIYEALLGVKVEEDEDELKVK</sequence>
<dbReference type="AlphaFoldDB" id="A0A8K1CBH6"/>